<reference evidence="1" key="1">
    <citation type="journal article" date="2017" name="Parasit. Vectors">
        <title>Sialotranscriptomics of Rhipicephalus zambeziensis reveals intricate expression profiles of secretory proteins and suggests tight temporal transcriptional regulation during blood-feeding.</title>
        <authorList>
            <person name="de Castro M.H."/>
            <person name="de Klerk D."/>
            <person name="Pienaar R."/>
            <person name="Rees D.J.G."/>
            <person name="Mans B.J."/>
        </authorList>
    </citation>
    <scope>NUCLEOTIDE SEQUENCE</scope>
    <source>
        <tissue evidence="1">Salivary glands</tissue>
    </source>
</reference>
<name>A0A224YBQ8_9ACAR</name>
<dbReference type="EMBL" id="GFPF01001963">
    <property type="protein sequence ID" value="MAA13109.1"/>
    <property type="molecule type" value="Transcribed_RNA"/>
</dbReference>
<sequence>MRESYQQTFLCFCLLANETRMRETIIFLTVITSHSREMTIRYSTENTNILKPQCDTNFTNSGTKGYLMLSQQNFYKTSLAFICCT</sequence>
<protein>
    <submittedName>
        <fullName evidence="1">Uncharacterized protein</fullName>
    </submittedName>
</protein>
<dbReference type="AlphaFoldDB" id="A0A224YBQ8"/>
<accession>A0A224YBQ8</accession>
<proteinExistence type="predicted"/>
<organism evidence="1">
    <name type="scientific">Rhipicephalus zambeziensis</name>
    <dbReference type="NCBI Taxonomy" id="60191"/>
    <lineage>
        <taxon>Eukaryota</taxon>
        <taxon>Metazoa</taxon>
        <taxon>Ecdysozoa</taxon>
        <taxon>Arthropoda</taxon>
        <taxon>Chelicerata</taxon>
        <taxon>Arachnida</taxon>
        <taxon>Acari</taxon>
        <taxon>Parasitiformes</taxon>
        <taxon>Ixodida</taxon>
        <taxon>Ixodoidea</taxon>
        <taxon>Ixodidae</taxon>
        <taxon>Rhipicephalinae</taxon>
        <taxon>Rhipicephalus</taxon>
        <taxon>Rhipicephalus</taxon>
    </lineage>
</organism>
<evidence type="ECO:0000313" key="1">
    <source>
        <dbReference type="EMBL" id="MAA13109.1"/>
    </source>
</evidence>